<accession>A0ABN7XK81</accession>
<feature type="non-terminal residue" evidence="2">
    <location>
        <position position="1"/>
    </location>
</feature>
<sequence length="84" mass="9837">KNDPRVKYEKHNDILESLKRNKISAGYILYCDEGHGFVKPKNQLSFAAFTEKFLSTYLGGRYEQYDKDEFKNLNLKVECGKKLL</sequence>
<feature type="non-terminal residue" evidence="2">
    <location>
        <position position="84"/>
    </location>
</feature>
<comment type="caution">
    <text evidence="2">The sequence shown here is derived from an EMBL/GenBank/DDBJ whole genome shotgun (WGS) entry which is preliminary data.</text>
</comment>
<dbReference type="Proteomes" id="UP000789901">
    <property type="component" value="Unassembled WGS sequence"/>
</dbReference>
<dbReference type="InterPro" id="IPR029058">
    <property type="entry name" value="AB_hydrolase_fold"/>
</dbReference>
<dbReference type="EMBL" id="CAJVQB010146189">
    <property type="protein sequence ID" value="CAG8855130.1"/>
    <property type="molecule type" value="Genomic_DNA"/>
</dbReference>
<dbReference type="Gene3D" id="3.40.50.1820">
    <property type="entry name" value="alpha/beta hydrolase"/>
    <property type="match status" value="1"/>
</dbReference>
<dbReference type="Pfam" id="PF00326">
    <property type="entry name" value="Peptidase_S9"/>
    <property type="match status" value="1"/>
</dbReference>
<dbReference type="InterPro" id="IPR001375">
    <property type="entry name" value="Peptidase_S9_cat"/>
</dbReference>
<dbReference type="SUPFAM" id="SSF53474">
    <property type="entry name" value="alpha/beta-Hydrolases"/>
    <property type="match status" value="1"/>
</dbReference>
<keyword evidence="3" id="KW-1185">Reference proteome</keyword>
<name>A0ABN7XK81_GIGMA</name>
<gene>
    <name evidence="2" type="ORF">GMARGA_LOCUS43951</name>
</gene>
<evidence type="ECO:0000313" key="2">
    <source>
        <dbReference type="EMBL" id="CAG8855130.1"/>
    </source>
</evidence>
<evidence type="ECO:0000313" key="3">
    <source>
        <dbReference type="Proteomes" id="UP000789901"/>
    </source>
</evidence>
<reference evidence="2 3" key="1">
    <citation type="submission" date="2021-06" db="EMBL/GenBank/DDBJ databases">
        <authorList>
            <person name="Kallberg Y."/>
            <person name="Tangrot J."/>
            <person name="Rosling A."/>
        </authorList>
    </citation>
    <scope>NUCLEOTIDE SEQUENCE [LARGE SCALE GENOMIC DNA]</scope>
    <source>
        <strain evidence="2 3">120-4 pot B 10/14</strain>
    </source>
</reference>
<protein>
    <submittedName>
        <fullName evidence="2">20207_t:CDS:1</fullName>
    </submittedName>
</protein>
<proteinExistence type="predicted"/>
<feature type="domain" description="Peptidase S9 prolyl oligopeptidase catalytic" evidence="1">
    <location>
        <begin position="2"/>
        <end position="60"/>
    </location>
</feature>
<evidence type="ECO:0000259" key="1">
    <source>
        <dbReference type="Pfam" id="PF00326"/>
    </source>
</evidence>
<organism evidence="2 3">
    <name type="scientific">Gigaspora margarita</name>
    <dbReference type="NCBI Taxonomy" id="4874"/>
    <lineage>
        <taxon>Eukaryota</taxon>
        <taxon>Fungi</taxon>
        <taxon>Fungi incertae sedis</taxon>
        <taxon>Mucoromycota</taxon>
        <taxon>Glomeromycotina</taxon>
        <taxon>Glomeromycetes</taxon>
        <taxon>Diversisporales</taxon>
        <taxon>Gigasporaceae</taxon>
        <taxon>Gigaspora</taxon>
    </lineage>
</organism>